<evidence type="ECO:0000256" key="2">
    <source>
        <dbReference type="SAM" id="MobiDB-lite"/>
    </source>
</evidence>
<sequence length="137" mass="15105">MAAAQLFYEGYDPRWILGRDKGPPVEAKPKPKEEPKKEAPKAPAAPPLVELKVPFCCEGCVEKMTDAFYDLDGFESVRVDADAGKVTISGKVKAEECLKLAKKIVRRSELWPKKKEEKKEGGGDGKGGGEKKDEKKK</sequence>
<name>A0ABD3I7B2_9MARC</name>
<dbReference type="SUPFAM" id="SSF55008">
    <property type="entry name" value="HMA, heavy metal-associated domain"/>
    <property type="match status" value="1"/>
</dbReference>
<evidence type="ECO:0000313" key="5">
    <source>
        <dbReference type="Proteomes" id="UP001633002"/>
    </source>
</evidence>
<organism evidence="4 5">
    <name type="scientific">Riccia sorocarpa</name>
    <dbReference type="NCBI Taxonomy" id="122646"/>
    <lineage>
        <taxon>Eukaryota</taxon>
        <taxon>Viridiplantae</taxon>
        <taxon>Streptophyta</taxon>
        <taxon>Embryophyta</taxon>
        <taxon>Marchantiophyta</taxon>
        <taxon>Marchantiopsida</taxon>
        <taxon>Marchantiidae</taxon>
        <taxon>Marchantiales</taxon>
        <taxon>Ricciaceae</taxon>
        <taxon>Riccia</taxon>
    </lineage>
</organism>
<dbReference type="PROSITE" id="PS50846">
    <property type="entry name" value="HMA_2"/>
    <property type="match status" value="1"/>
</dbReference>
<dbReference type="InterPro" id="IPR036163">
    <property type="entry name" value="HMA_dom_sf"/>
</dbReference>
<dbReference type="Pfam" id="PF00403">
    <property type="entry name" value="HMA"/>
    <property type="match status" value="1"/>
</dbReference>
<gene>
    <name evidence="4" type="ORF">R1sor_012411</name>
</gene>
<keyword evidence="1" id="KW-0479">Metal-binding</keyword>
<dbReference type="Proteomes" id="UP001633002">
    <property type="component" value="Unassembled WGS sequence"/>
</dbReference>
<evidence type="ECO:0000256" key="1">
    <source>
        <dbReference type="ARBA" id="ARBA00022723"/>
    </source>
</evidence>
<accession>A0ABD3I7B2</accession>
<feature type="region of interest" description="Disordered" evidence="2">
    <location>
        <begin position="111"/>
        <end position="137"/>
    </location>
</feature>
<dbReference type="GO" id="GO:0046872">
    <property type="term" value="F:metal ion binding"/>
    <property type="evidence" value="ECO:0007669"/>
    <property type="project" value="UniProtKB-KW"/>
</dbReference>
<dbReference type="CDD" id="cd00371">
    <property type="entry name" value="HMA"/>
    <property type="match status" value="1"/>
</dbReference>
<evidence type="ECO:0000313" key="4">
    <source>
        <dbReference type="EMBL" id="KAL3698335.1"/>
    </source>
</evidence>
<reference evidence="4 5" key="1">
    <citation type="submission" date="2024-09" db="EMBL/GenBank/DDBJ databases">
        <title>Chromosome-scale assembly of Riccia sorocarpa.</title>
        <authorList>
            <person name="Paukszto L."/>
        </authorList>
    </citation>
    <scope>NUCLEOTIDE SEQUENCE [LARGE SCALE GENOMIC DNA]</scope>
    <source>
        <strain evidence="4">LP-2024</strain>
        <tissue evidence="4">Aerial parts of the thallus</tissue>
    </source>
</reference>
<feature type="region of interest" description="Disordered" evidence="2">
    <location>
        <begin position="1"/>
        <end position="44"/>
    </location>
</feature>
<comment type="caution">
    <text evidence="4">The sequence shown here is derived from an EMBL/GenBank/DDBJ whole genome shotgun (WGS) entry which is preliminary data.</text>
</comment>
<dbReference type="PANTHER" id="PTHR22814">
    <property type="entry name" value="COPPER TRANSPORT PROTEIN ATOX1-RELATED"/>
    <property type="match status" value="1"/>
</dbReference>
<proteinExistence type="predicted"/>
<feature type="domain" description="HMA" evidence="3">
    <location>
        <begin position="46"/>
        <end position="113"/>
    </location>
</feature>
<protein>
    <recommendedName>
        <fullName evidence="3">HMA domain-containing protein</fullName>
    </recommendedName>
</protein>
<feature type="compositionally biased region" description="Basic and acidic residues" evidence="2">
    <location>
        <begin position="17"/>
        <end position="40"/>
    </location>
</feature>
<dbReference type="AlphaFoldDB" id="A0ABD3I7B2"/>
<dbReference type="EMBL" id="JBJQOH010000002">
    <property type="protein sequence ID" value="KAL3698335.1"/>
    <property type="molecule type" value="Genomic_DNA"/>
</dbReference>
<dbReference type="Gene3D" id="3.30.70.100">
    <property type="match status" value="1"/>
</dbReference>
<keyword evidence="5" id="KW-1185">Reference proteome</keyword>
<dbReference type="PANTHER" id="PTHR22814:SF287">
    <property type="entry name" value="COPPER TRANSPORT PROTEIN ATX1"/>
    <property type="match status" value="1"/>
</dbReference>
<dbReference type="InterPro" id="IPR006121">
    <property type="entry name" value="HMA_dom"/>
</dbReference>
<evidence type="ECO:0000259" key="3">
    <source>
        <dbReference type="PROSITE" id="PS50846"/>
    </source>
</evidence>